<keyword evidence="1" id="KW-1133">Transmembrane helix</keyword>
<dbReference type="Pfam" id="PF04773">
    <property type="entry name" value="FecR"/>
    <property type="match status" value="1"/>
</dbReference>
<dbReference type="STRING" id="405671.SAMN05421827_1058"/>
<dbReference type="InterPro" id="IPR032508">
    <property type="entry name" value="FecR_C"/>
</dbReference>
<dbReference type="Gene3D" id="2.60.120.1440">
    <property type="match status" value="1"/>
</dbReference>
<dbReference type="AlphaFoldDB" id="A0A1G7T122"/>
<dbReference type="GO" id="GO:0016989">
    <property type="term" value="F:sigma factor antagonist activity"/>
    <property type="evidence" value="ECO:0007669"/>
    <property type="project" value="TreeGrafter"/>
</dbReference>
<evidence type="ECO:0000313" key="5">
    <source>
        <dbReference type="Proteomes" id="UP000199643"/>
    </source>
</evidence>
<dbReference type="InterPro" id="IPR006860">
    <property type="entry name" value="FecR"/>
</dbReference>
<feature type="domain" description="FecR protein" evidence="2">
    <location>
        <begin position="181"/>
        <end position="276"/>
    </location>
</feature>
<dbReference type="RefSeq" id="WP_090498580.1">
    <property type="nucleotide sequence ID" value="NZ_FNCH01000005.1"/>
</dbReference>
<evidence type="ECO:0000256" key="1">
    <source>
        <dbReference type="SAM" id="Phobius"/>
    </source>
</evidence>
<keyword evidence="1" id="KW-0472">Membrane</keyword>
<dbReference type="Gene3D" id="3.55.50.30">
    <property type="match status" value="1"/>
</dbReference>
<reference evidence="5" key="1">
    <citation type="submission" date="2016-10" db="EMBL/GenBank/DDBJ databases">
        <authorList>
            <person name="Varghese N."/>
            <person name="Submissions S."/>
        </authorList>
    </citation>
    <scope>NUCLEOTIDE SEQUENCE [LARGE SCALE GENOMIC DNA]</scope>
    <source>
        <strain evidence="5">DSM 17933</strain>
    </source>
</reference>
<dbReference type="Pfam" id="PF16344">
    <property type="entry name" value="FecR_C"/>
    <property type="match status" value="1"/>
</dbReference>
<feature type="domain" description="Protein FecR C-terminal" evidence="3">
    <location>
        <begin position="321"/>
        <end position="385"/>
    </location>
</feature>
<dbReference type="PANTHER" id="PTHR30273:SF2">
    <property type="entry name" value="PROTEIN FECR"/>
    <property type="match status" value="1"/>
</dbReference>
<protein>
    <submittedName>
        <fullName evidence="4">FecR protein</fullName>
    </submittedName>
</protein>
<evidence type="ECO:0000259" key="3">
    <source>
        <dbReference type="Pfam" id="PF16344"/>
    </source>
</evidence>
<feature type="transmembrane region" description="Helical" evidence="1">
    <location>
        <begin position="78"/>
        <end position="100"/>
    </location>
</feature>
<evidence type="ECO:0000259" key="2">
    <source>
        <dbReference type="Pfam" id="PF04773"/>
    </source>
</evidence>
<dbReference type="PANTHER" id="PTHR30273">
    <property type="entry name" value="PERIPLASMIC SIGNAL SENSOR AND SIGMA FACTOR ACTIVATOR FECR-RELATED"/>
    <property type="match status" value="1"/>
</dbReference>
<name>A0A1G7T122_9SPHI</name>
<gene>
    <name evidence="4" type="ORF">SAMN05421827_1058</name>
</gene>
<dbReference type="OrthoDB" id="1099963at2"/>
<organism evidence="4 5">
    <name type="scientific">Pedobacter terrae</name>
    <dbReference type="NCBI Taxonomy" id="405671"/>
    <lineage>
        <taxon>Bacteria</taxon>
        <taxon>Pseudomonadati</taxon>
        <taxon>Bacteroidota</taxon>
        <taxon>Sphingobacteriia</taxon>
        <taxon>Sphingobacteriales</taxon>
        <taxon>Sphingobacteriaceae</taxon>
        <taxon>Pedobacter</taxon>
    </lineage>
</organism>
<dbReference type="InterPro" id="IPR012373">
    <property type="entry name" value="Ferrdict_sens_TM"/>
</dbReference>
<dbReference type="FunFam" id="2.60.120.1440:FF:000001">
    <property type="entry name" value="Putative anti-sigma factor"/>
    <property type="match status" value="1"/>
</dbReference>
<sequence length="392" mass="43802">MNAFNHQKELQKIIQRYVLGTATPDEILFVEKYYQYLDKNPDILEQFNADEIARLADVNFTAIKSKINLNEKRKTVNLYKYISAAAILLVIAGTTFVFLYKTKSGLKRDSAIHKQLDILPGTNKAILTLADGSKIVLDEHTAANISDKDGLKISKTNEGQLVYTVLDQSHLKLGSAIAYNTIQTPKGGQYQVILPDGTKVWLNAASSLKYPEVFSGNIRSVELTGEAYFEVAKNKARPFHVKNHHQDVEVLGTHFNINSYLDDNTIKTTLLEGRVRISNGQSVKILKPGEQAIAEVSGDGIITVATGVDADDETAWKNGLFQFNNADLKSVLSQLERWYDVDIDYHTIPNKKYNGMVPRKSKLSDVLKMLEKTGNIRFEIAEGKKLKVLPGK</sequence>
<keyword evidence="5" id="KW-1185">Reference proteome</keyword>
<accession>A0A1G7T122</accession>
<dbReference type="EMBL" id="FNCH01000005">
    <property type="protein sequence ID" value="SDG29017.1"/>
    <property type="molecule type" value="Genomic_DNA"/>
</dbReference>
<evidence type="ECO:0000313" key="4">
    <source>
        <dbReference type="EMBL" id="SDG29017.1"/>
    </source>
</evidence>
<dbReference type="Proteomes" id="UP000199643">
    <property type="component" value="Unassembled WGS sequence"/>
</dbReference>
<proteinExistence type="predicted"/>
<keyword evidence="1" id="KW-0812">Transmembrane</keyword>